<dbReference type="RefSeq" id="WP_014281668.1">
    <property type="nucleotide sequence ID" value="NC_016641.1"/>
</dbReference>
<dbReference type="eggNOG" id="COG1309">
    <property type="taxonomic scope" value="Bacteria"/>
</dbReference>
<evidence type="ECO:0000256" key="2">
    <source>
        <dbReference type="PROSITE-ProRule" id="PRU00335"/>
    </source>
</evidence>
<dbReference type="Gene3D" id="1.10.357.10">
    <property type="entry name" value="Tetracycline Repressor, domain 2"/>
    <property type="match status" value="1"/>
</dbReference>
<organism evidence="4 5">
    <name type="scientific">Paenibacillus terrae (strain HPL-003)</name>
    <dbReference type="NCBI Taxonomy" id="985665"/>
    <lineage>
        <taxon>Bacteria</taxon>
        <taxon>Bacillati</taxon>
        <taxon>Bacillota</taxon>
        <taxon>Bacilli</taxon>
        <taxon>Bacillales</taxon>
        <taxon>Paenibacillaceae</taxon>
        <taxon>Paenibacillus</taxon>
    </lineage>
</organism>
<dbReference type="HOGENOM" id="CLU_107548_0_0_9"/>
<reference evidence="4 5" key="3">
    <citation type="journal article" date="2012" name="J. Bacteriol.">
        <title>Genome Sequence of Paenibacillus terrae HPL-003, a Xylanase-Producing Bacterium Isolated from Soil Found in Forest Residue.</title>
        <authorList>
            <person name="Shin S.H."/>
            <person name="Kim S."/>
            <person name="Kim J.Y."/>
            <person name="Song H.Y."/>
            <person name="Cho S.J."/>
            <person name="Kim D.R."/>
            <person name="Lee K.I."/>
            <person name="Lim H.K."/>
            <person name="Park N.J."/>
            <person name="Hwang I.T."/>
            <person name="Yang K.S."/>
        </authorList>
    </citation>
    <scope>NUCLEOTIDE SEQUENCE [LARGE SCALE GENOMIC DNA]</scope>
    <source>
        <strain evidence="4 5">HPL-003</strain>
    </source>
</reference>
<accession>G7VP94</accession>
<dbReference type="Pfam" id="PF00440">
    <property type="entry name" value="TetR_N"/>
    <property type="match status" value="1"/>
</dbReference>
<evidence type="ECO:0000256" key="1">
    <source>
        <dbReference type="ARBA" id="ARBA00023125"/>
    </source>
</evidence>
<evidence type="ECO:0000259" key="3">
    <source>
        <dbReference type="PROSITE" id="PS50977"/>
    </source>
</evidence>
<dbReference type="OrthoDB" id="9780939at2"/>
<reference key="2">
    <citation type="submission" date="2011-11" db="EMBL/GenBank/DDBJ databases">
        <authorList>
            <person name="Shin S.H."/>
            <person name="Kim S."/>
            <person name="Kim J.Y."/>
        </authorList>
    </citation>
    <scope>NUCLEOTIDE SEQUENCE</scope>
    <source>
        <strain>HPL-003</strain>
    </source>
</reference>
<dbReference type="Pfam" id="PF17929">
    <property type="entry name" value="TetR_C_34"/>
    <property type="match status" value="1"/>
</dbReference>
<gene>
    <name evidence="4" type="ordered locus">HPL003_21185</name>
</gene>
<dbReference type="InterPro" id="IPR001647">
    <property type="entry name" value="HTH_TetR"/>
</dbReference>
<protein>
    <submittedName>
        <fullName evidence="4">Transcription regulator</fullName>
    </submittedName>
</protein>
<evidence type="ECO:0000313" key="4">
    <source>
        <dbReference type="EMBL" id="AET60971.1"/>
    </source>
</evidence>
<dbReference type="InterPro" id="IPR041483">
    <property type="entry name" value="TetR_C_34"/>
</dbReference>
<dbReference type="KEGG" id="pta:HPL003_21185"/>
<feature type="DNA-binding region" description="H-T-H motif" evidence="2">
    <location>
        <begin position="35"/>
        <end position="54"/>
    </location>
</feature>
<name>G7VP94_PAETH</name>
<reference evidence="5" key="1">
    <citation type="submission" date="2011-11" db="EMBL/GenBank/DDBJ databases">
        <title>Complete sequence of Paenibacillus terrae HPL-003.</title>
        <authorList>
            <person name="Shin S.H."/>
            <person name="Kim S."/>
            <person name="Kim J.Y."/>
        </authorList>
    </citation>
    <scope>NUCLEOTIDE SEQUENCE [LARGE SCALE GENOMIC DNA]</scope>
    <source>
        <strain evidence="5">HPL-003</strain>
    </source>
</reference>
<dbReference type="EMBL" id="CP003107">
    <property type="protein sequence ID" value="AET60971.1"/>
    <property type="molecule type" value="Genomic_DNA"/>
</dbReference>
<keyword evidence="1 2" id="KW-0238">DNA-binding</keyword>
<sequence>MAKRAMTDEAKALKAQAILDQAARMFEESEYNHIKMSDIAKEMQMSKGILFVYFKTKEALFFNLLCREYEIRLIRLTELIIEQPIHNFNDFKRLIMTELIELVDHKPLYIRLEAIRSVILEKNVDTELMLNLKTNLYLKMMKMNSLICENGVLTENEVMDVFQAQASIIIGCKLSSSMPAEVADSIEENRLDGFKRDFRTDVIITMERYLEGFRVER</sequence>
<dbReference type="STRING" id="985665.HPL003_21185"/>
<dbReference type="SUPFAM" id="SSF46689">
    <property type="entry name" value="Homeodomain-like"/>
    <property type="match status" value="1"/>
</dbReference>
<dbReference type="Proteomes" id="UP000005876">
    <property type="component" value="Chromosome"/>
</dbReference>
<dbReference type="AlphaFoldDB" id="G7VP94"/>
<feature type="domain" description="HTH tetR-type" evidence="3">
    <location>
        <begin position="12"/>
        <end position="72"/>
    </location>
</feature>
<dbReference type="PROSITE" id="PS50977">
    <property type="entry name" value="HTH_TETR_2"/>
    <property type="match status" value="1"/>
</dbReference>
<dbReference type="InterPro" id="IPR009057">
    <property type="entry name" value="Homeodomain-like_sf"/>
</dbReference>
<proteinExistence type="predicted"/>
<dbReference type="GO" id="GO:0003677">
    <property type="term" value="F:DNA binding"/>
    <property type="evidence" value="ECO:0007669"/>
    <property type="project" value="UniProtKB-UniRule"/>
</dbReference>
<dbReference type="PRINTS" id="PR00455">
    <property type="entry name" value="HTHTETR"/>
</dbReference>
<evidence type="ECO:0000313" key="5">
    <source>
        <dbReference type="Proteomes" id="UP000005876"/>
    </source>
</evidence>